<evidence type="ECO:0000256" key="1">
    <source>
        <dbReference type="ARBA" id="ARBA00022801"/>
    </source>
</evidence>
<dbReference type="InterPro" id="IPR032466">
    <property type="entry name" value="Metal_Hydrolase"/>
</dbReference>
<proteinExistence type="predicted"/>
<dbReference type="PANTHER" id="PTHR43794">
    <property type="entry name" value="AMINOHYDROLASE SSNA-RELATED"/>
    <property type="match status" value="1"/>
</dbReference>
<feature type="domain" description="Amidohydrolase-related" evidence="2">
    <location>
        <begin position="61"/>
        <end position="423"/>
    </location>
</feature>
<accession>A0A1G8BE08</accession>
<protein>
    <submittedName>
        <fullName evidence="3">5-methylthioadenosine/S-adenosylhomocysteine deaminase</fullName>
    </submittedName>
</protein>
<dbReference type="Pfam" id="PF01979">
    <property type="entry name" value="Amidohydro_1"/>
    <property type="match status" value="1"/>
</dbReference>
<dbReference type="EMBL" id="FNDN01000001">
    <property type="protein sequence ID" value="SDH31304.1"/>
    <property type="molecule type" value="Genomic_DNA"/>
</dbReference>
<dbReference type="PANTHER" id="PTHR43794:SF11">
    <property type="entry name" value="AMIDOHYDROLASE-RELATED DOMAIN-CONTAINING PROTEIN"/>
    <property type="match status" value="1"/>
</dbReference>
<dbReference type="SUPFAM" id="SSF51338">
    <property type="entry name" value="Composite domain of metallo-dependent hydrolases"/>
    <property type="match status" value="2"/>
</dbReference>
<organism evidence="3 4">
    <name type="scientific">Rhodococcus triatomae</name>
    <dbReference type="NCBI Taxonomy" id="300028"/>
    <lineage>
        <taxon>Bacteria</taxon>
        <taxon>Bacillati</taxon>
        <taxon>Actinomycetota</taxon>
        <taxon>Actinomycetes</taxon>
        <taxon>Mycobacteriales</taxon>
        <taxon>Nocardiaceae</taxon>
        <taxon>Rhodococcus</taxon>
    </lineage>
</organism>
<name>A0A1G8BE08_9NOCA</name>
<dbReference type="InterPro" id="IPR050287">
    <property type="entry name" value="MTA/SAH_deaminase"/>
</dbReference>
<keyword evidence="4" id="KW-1185">Reference proteome</keyword>
<sequence>MDTFPITRPGPVRRVRDVTVYAAGQWVPHRDVLVADGTIVEIAPADLEPRDGDLDGSGGHLIPGFVNTHTHLQQSVMRGIGEGQPLLNWLLTVGEETAAITPERAYLAAVAGSLDALRSGTTALVEHMWPHPSEEVHAAVLRALDDTGVRALLGRGVADRPDASRKWGMDPRLLQPLGEILEHTERLATAARGTRVQVGLAVPNPRCLTPEGMTAVREFAQHRAMTVSIHLLETTTDDTMCREHAGRGAVDHLDAHGFLWDRVLAVHCCELDAHGRELLARRGVAVSYNPMSNMRLGSGVAPIPEMLEAGIDVGLGVDGAASNDTQDMLETLRIGSYVQRALHRKADLFGFDTMMSLATDGANTTLGMAPRPGGVAVGDPADLTLIRFERDFGCLPVRDPGASLLTTGSRQIVDTVLVAGEPVIRDGRSTRIDETALVSRLSDLAPGVLAGVHG</sequence>
<dbReference type="SUPFAM" id="SSF51556">
    <property type="entry name" value="Metallo-dependent hydrolases"/>
    <property type="match status" value="1"/>
</dbReference>
<dbReference type="Gene3D" id="3.20.20.140">
    <property type="entry name" value="Metal-dependent hydrolases"/>
    <property type="match status" value="1"/>
</dbReference>
<dbReference type="Gene3D" id="2.30.40.10">
    <property type="entry name" value="Urease, subunit C, domain 1"/>
    <property type="match status" value="1"/>
</dbReference>
<dbReference type="GO" id="GO:0016810">
    <property type="term" value="F:hydrolase activity, acting on carbon-nitrogen (but not peptide) bonds"/>
    <property type="evidence" value="ECO:0007669"/>
    <property type="project" value="InterPro"/>
</dbReference>
<keyword evidence="1" id="KW-0378">Hydrolase</keyword>
<reference evidence="3 4" key="1">
    <citation type="submission" date="2016-10" db="EMBL/GenBank/DDBJ databases">
        <authorList>
            <person name="de Groot N.N."/>
        </authorList>
    </citation>
    <scope>NUCLEOTIDE SEQUENCE [LARGE SCALE GENOMIC DNA]</scope>
    <source>
        <strain evidence="3 4">DSM 44892</strain>
    </source>
</reference>
<evidence type="ECO:0000313" key="4">
    <source>
        <dbReference type="Proteomes" id="UP000183263"/>
    </source>
</evidence>
<dbReference type="Proteomes" id="UP000183263">
    <property type="component" value="Unassembled WGS sequence"/>
</dbReference>
<evidence type="ECO:0000313" key="3">
    <source>
        <dbReference type="EMBL" id="SDH31304.1"/>
    </source>
</evidence>
<dbReference type="InterPro" id="IPR011059">
    <property type="entry name" value="Metal-dep_hydrolase_composite"/>
</dbReference>
<evidence type="ECO:0000259" key="2">
    <source>
        <dbReference type="Pfam" id="PF01979"/>
    </source>
</evidence>
<gene>
    <name evidence="3" type="ORF">SAMN05444695_101837</name>
</gene>
<dbReference type="InterPro" id="IPR006680">
    <property type="entry name" value="Amidohydro-rel"/>
</dbReference>
<dbReference type="AlphaFoldDB" id="A0A1G8BE08"/>